<sequence length="86" mass="9834">MVKASACARPSVRTLRFGTETTFFLNRQKPYPFGFSTSCPRSWRRGQDQSCLPHSLEYTLPACGRSTRYSKALAMVLTARWPNISW</sequence>
<evidence type="ECO:0000313" key="2">
    <source>
        <dbReference type="Proteomes" id="UP001605036"/>
    </source>
</evidence>
<accession>A0ABD1YUT7</accession>
<protein>
    <submittedName>
        <fullName evidence="1">Uncharacterized protein</fullName>
    </submittedName>
</protein>
<dbReference type="EMBL" id="JBHFFA010000003">
    <property type="protein sequence ID" value="KAL2633127.1"/>
    <property type="molecule type" value="Genomic_DNA"/>
</dbReference>
<reference evidence="1 2" key="1">
    <citation type="submission" date="2024-09" db="EMBL/GenBank/DDBJ databases">
        <title>Chromosome-scale assembly of Riccia fluitans.</title>
        <authorList>
            <person name="Paukszto L."/>
            <person name="Sawicki J."/>
            <person name="Karawczyk K."/>
            <person name="Piernik-Szablinska J."/>
            <person name="Szczecinska M."/>
            <person name="Mazdziarz M."/>
        </authorList>
    </citation>
    <scope>NUCLEOTIDE SEQUENCE [LARGE SCALE GENOMIC DNA]</scope>
    <source>
        <strain evidence="1">Rf_01</strain>
        <tissue evidence="1">Aerial parts of the thallus</tissue>
    </source>
</reference>
<organism evidence="1 2">
    <name type="scientific">Riccia fluitans</name>
    <dbReference type="NCBI Taxonomy" id="41844"/>
    <lineage>
        <taxon>Eukaryota</taxon>
        <taxon>Viridiplantae</taxon>
        <taxon>Streptophyta</taxon>
        <taxon>Embryophyta</taxon>
        <taxon>Marchantiophyta</taxon>
        <taxon>Marchantiopsida</taxon>
        <taxon>Marchantiidae</taxon>
        <taxon>Marchantiales</taxon>
        <taxon>Ricciaceae</taxon>
        <taxon>Riccia</taxon>
    </lineage>
</organism>
<keyword evidence="2" id="KW-1185">Reference proteome</keyword>
<gene>
    <name evidence="1" type="ORF">R1flu_004606</name>
</gene>
<dbReference type="AlphaFoldDB" id="A0ABD1YUT7"/>
<comment type="caution">
    <text evidence="1">The sequence shown here is derived from an EMBL/GenBank/DDBJ whole genome shotgun (WGS) entry which is preliminary data.</text>
</comment>
<name>A0ABD1YUT7_9MARC</name>
<dbReference type="Proteomes" id="UP001605036">
    <property type="component" value="Unassembled WGS sequence"/>
</dbReference>
<evidence type="ECO:0000313" key="1">
    <source>
        <dbReference type="EMBL" id="KAL2633127.1"/>
    </source>
</evidence>
<proteinExistence type="predicted"/>